<dbReference type="PANTHER" id="PTHR42648:SF28">
    <property type="entry name" value="TRANSPOSON-ENCODED PROTEIN WITH RIBONUCLEASE H-LIKE AND RETROVIRUS ZINC FINGER-LIKE DOMAINS"/>
    <property type="match status" value="1"/>
</dbReference>
<comment type="caution">
    <text evidence="2">The sequence shown here is derived from an EMBL/GenBank/DDBJ whole genome shotgun (WGS) entry which is preliminary data.</text>
</comment>
<dbReference type="Gene3D" id="3.30.420.10">
    <property type="entry name" value="Ribonuclease H-like superfamily/Ribonuclease H"/>
    <property type="match status" value="1"/>
</dbReference>
<dbReference type="GO" id="GO:0015074">
    <property type="term" value="P:DNA integration"/>
    <property type="evidence" value="ECO:0007669"/>
    <property type="project" value="InterPro"/>
</dbReference>
<feature type="domain" description="Integrase catalytic" evidence="1">
    <location>
        <begin position="11"/>
        <end position="157"/>
    </location>
</feature>
<dbReference type="PROSITE" id="PS50994">
    <property type="entry name" value="INTEGRASE"/>
    <property type="match status" value="1"/>
</dbReference>
<dbReference type="SUPFAM" id="SSF53098">
    <property type="entry name" value="Ribonuclease H-like"/>
    <property type="match status" value="1"/>
</dbReference>
<dbReference type="InterPro" id="IPR039537">
    <property type="entry name" value="Retrotran_Ty1/copia-like"/>
</dbReference>
<accession>A0AAV1U784</accession>
<sequence length="157" mass="17888">MARDIASGIRLTSNKRVGGLSWLKDRRCHLLGLKGPTIPQHRLGNRYLFSFIDQKSNYCRVFLARTKNAAVKQFEAFLVHCEKRFGFKVHVLRTDGGGVYDNVDLLCKRTGVARQVSKARNQASNGKAERMHRTVLNLAHSTIFPCALPFQFWRDVV</sequence>
<dbReference type="Proteomes" id="UP001162060">
    <property type="component" value="Unassembled WGS sequence"/>
</dbReference>
<dbReference type="AlphaFoldDB" id="A0AAV1U784"/>
<dbReference type="InterPro" id="IPR001584">
    <property type="entry name" value="Integrase_cat-core"/>
</dbReference>
<dbReference type="InterPro" id="IPR036397">
    <property type="entry name" value="RNaseH_sf"/>
</dbReference>
<dbReference type="PANTHER" id="PTHR42648">
    <property type="entry name" value="TRANSPOSASE, PUTATIVE-RELATED"/>
    <property type="match status" value="1"/>
</dbReference>
<protein>
    <recommendedName>
        <fullName evidence="1">Integrase catalytic domain-containing protein</fullName>
    </recommendedName>
</protein>
<evidence type="ECO:0000313" key="2">
    <source>
        <dbReference type="EMBL" id="CAK7930365.1"/>
    </source>
</evidence>
<proteinExistence type="predicted"/>
<organism evidence="2 3">
    <name type="scientific">Peronospora matthiolae</name>
    <dbReference type="NCBI Taxonomy" id="2874970"/>
    <lineage>
        <taxon>Eukaryota</taxon>
        <taxon>Sar</taxon>
        <taxon>Stramenopiles</taxon>
        <taxon>Oomycota</taxon>
        <taxon>Peronosporomycetes</taxon>
        <taxon>Peronosporales</taxon>
        <taxon>Peronosporaceae</taxon>
        <taxon>Peronospora</taxon>
    </lineage>
</organism>
<name>A0AAV1U784_9STRA</name>
<dbReference type="InterPro" id="IPR012337">
    <property type="entry name" value="RNaseH-like_sf"/>
</dbReference>
<reference evidence="2" key="1">
    <citation type="submission" date="2024-01" db="EMBL/GenBank/DDBJ databases">
        <authorList>
            <person name="Webb A."/>
        </authorList>
    </citation>
    <scope>NUCLEOTIDE SEQUENCE</scope>
    <source>
        <strain evidence="2">Pm1</strain>
    </source>
</reference>
<dbReference type="GO" id="GO:0003676">
    <property type="term" value="F:nucleic acid binding"/>
    <property type="evidence" value="ECO:0007669"/>
    <property type="project" value="InterPro"/>
</dbReference>
<dbReference type="EMBL" id="CAKLBY020000166">
    <property type="protein sequence ID" value="CAK7930365.1"/>
    <property type="molecule type" value="Genomic_DNA"/>
</dbReference>
<evidence type="ECO:0000259" key="1">
    <source>
        <dbReference type="PROSITE" id="PS50994"/>
    </source>
</evidence>
<gene>
    <name evidence="2" type="ORF">PM001_LOCUS15515</name>
</gene>
<evidence type="ECO:0000313" key="3">
    <source>
        <dbReference type="Proteomes" id="UP001162060"/>
    </source>
</evidence>